<feature type="region of interest" description="Disordered" evidence="1">
    <location>
        <begin position="99"/>
        <end position="137"/>
    </location>
</feature>
<sequence>MMDLNQKIELPSETHFKHFNRNPPRLWDFESFKNHKTAQSNHPPRDKRIRATYNKDALLNPEVITNNTENVTAVNQYVNYGNIGAQGPNINLRIHTAKKRRHNGEEEDHSGGDDSPEGDDDYIGVSSSQPGSPSTTYDEHKTIKFALTFHEIVKPEYKLPIHSFDLDSSIDERLSISSIELNDLLPEAYKLGPTNLTDQEYNELRCVHNNNTYFPPHATTMNQLNMNNLLCHINETIIKNESKGEIGLIVDDISPVLRYLFPVKEKEINLKWEKSSFKHACQDCKKLRLDFILYSNGIEIGCGEVKICDEEDTELIENVPARMAETMKRQLHIRILNCRDEKEMKTFGILFKDHTIELYTMSFNRNAELPYQLYKVMILKIPNSRSTYTSMDETMEFLLGYKVRMYLP</sequence>
<comment type="caution">
    <text evidence="2">The sequence shown here is derived from an EMBL/GenBank/DDBJ whole genome shotgun (WGS) entry which is preliminary data.</text>
</comment>
<evidence type="ECO:0000256" key="1">
    <source>
        <dbReference type="SAM" id="MobiDB-lite"/>
    </source>
</evidence>
<keyword evidence="3" id="KW-1185">Reference proteome</keyword>
<protein>
    <submittedName>
        <fullName evidence="2">Uncharacterized protein</fullName>
    </submittedName>
</protein>
<proteinExistence type="predicted"/>
<gene>
    <name evidence="2" type="ORF">HPULCUR_004625</name>
</gene>
<organism evidence="2 3">
    <name type="scientific">Helicostylum pulchrum</name>
    <dbReference type="NCBI Taxonomy" id="562976"/>
    <lineage>
        <taxon>Eukaryota</taxon>
        <taxon>Fungi</taxon>
        <taxon>Fungi incertae sedis</taxon>
        <taxon>Mucoromycota</taxon>
        <taxon>Mucoromycotina</taxon>
        <taxon>Mucoromycetes</taxon>
        <taxon>Mucorales</taxon>
        <taxon>Mucorineae</taxon>
        <taxon>Mucoraceae</taxon>
        <taxon>Helicostylum</taxon>
    </lineage>
</organism>
<dbReference type="EMBL" id="BAABUJ010000012">
    <property type="protein sequence ID" value="GAA5799215.1"/>
    <property type="molecule type" value="Genomic_DNA"/>
</dbReference>
<accession>A0ABP9XWR4</accession>
<evidence type="ECO:0000313" key="2">
    <source>
        <dbReference type="EMBL" id="GAA5799215.1"/>
    </source>
</evidence>
<evidence type="ECO:0000313" key="3">
    <source>
        <dbReference type="Proteomes" id="UP001476247"/>
    </source>
</evidence>
<dbReference type="Proteomes" id="UP001476247">
    <property type="component" value="Unassembled WGS sequence"/>
</dbReference>
<name>A0ABP9XWR4_9FUNG</name>
<feature type="compositionally biased region" description="Polar residues" evidence="1">
    <location>
        <begin position="125"/>
        <end position="136"/>
    </location>
</feature>
<reference evidence="2 3" key="1">
    <citation type="submission" date="2024-04" db="EMBL/GenBank/DDBJ databases">
        <title>genome sequences of Mucor flavus KT1a and Helicostylum pulchrum KT1b strains isolation_sourced from the surface of a dry-aged beef.</title>
        <authorList>
            <person name="Toyotome T."/>
            <person name="Hosono M."/>
            <person name="Torimaru M."/>
            <person name="Fukuda K."/>
            <person name="Mikami N."/>
        </authorList>
    </citation>
    <scope>NUCLEOTIDE SEQUENCE [LARGE SCALE GENOMIC DNA]</scope>
    <source>
        <strain evidence="2 3">KT1b</strain>
    </source>
</reference>